<name>A0A7E4UQD2_PANRE</name>
<feature type="transmembrane region" description="Helical" evidence="1">
    <location>
        <begin position="33"/>
        <end position="66"/>
    </location>
</feature>
<organism evidence="2 3">
    <name type="scientific">Panagrellus redivivus</name>
    <name type="common">Microworm</name>
    <dbReference type="NCBI Taxonomy" id="6233"/>
    <lineage>
        <taxon>Eukaryota</taxon>
        <taxon>Metazoa</taxon>
        <taxon>Ecdysozoa</taxon>
        <taxon>Nematoda</taxon>
        <taxon>Chromadorea</taxon>
        <taxon>Rhabditida</taxon>
        <taxon>Tylenchina</taxon>
        <taxon>Panagrolaimomorpha</taxon>
        <taxon>Panagrolaimoidea</taxon>
        <taxon>Panagrolaimidae</taxon>
        <taxon>Panagrellus</taxon>
    </lineage>
</organism>
<keyword evidence="1" id="KW-1133">Transmembrane helix</keyword>
<feature type="transmembrane region" description="Helical" evidence="1">
    <location>
        <begin position="7"/>
        <end position="27"/>
    </location>
</feature>
<keyword evidence="2" id="KW-1185">Reference proteome</keyword>
<keyword evidence="1" id="KW-0812">Transmembrane</keyword>
<feature type="transmembrane region" description="Helical" evidence="1">
    <location>
        <begin position="123"/>
        <end position="149"/>
    </location>
</feature>
<protein>
    <submittedName>
        <fullName evidence="3">7TM GPCR serpentine receptor class x (Srx) domain-containing protein</fullName>
    </submittedName>
</protein>
<dbReference type="Proteomes" id="UP000492821">
    <property type="component" value="Unassembled WGS sequence"/>
</dbReference>
<evidence type="ECO:0000313" key="2">
    <source>
        <dbReference type="Proteomes" id="UP000492821"/>
    </source>
</evidence>
<accession>A0A7E4UQD2</accession>
<evidence type="ECO:0000256" key="1">
    <source>
        <dbReference type="SAM" id="Phobius"/>
    </source>
</evidence>
<reference evidence="2" key="1">
    <citation type="journal article" date="2013" name="Genetics">
        <title>The draft genome and transcriptome of Panagrellus redivivus are shaped by the harsh demands of a free-living lifestyle.</title>
        <authorList>
            <person name="Srinivasan J."/>
            <person name="Dillman A.R."/>
            <person name="Macchietto M.G."/>
            <person name="Heikkinen L."/>
            <person name="Lakso M."/>
            <person name="Fracchia K.M."/>
            <person name="Antoshechkin I."/>
            <person name="Mortazavi A."/>
            <person name="Wong G."/>
            <person name="Sternberg P.W."/>
        </authorList>
    </citation>
    <scope>NUCLEOTIDE SEQUENCE [LARGE SCALE GENOMIC DNA]</scope>
    <source>
        <strain evidence="2">MT8872</strain>
    </source>
</reference>
<evidence type="ECO:0000313" key="3">
    <source>
        <dbReference type="WBParaSite" id="Pan_g11490.t1"/>
    </source>
</evidence>
<dbReference type="AlphaFoldDB" id="A0A7E4UQD2"/>
<proteinExistence type="predicted"/>
<dbReference type="WBParaSite" id="Pan_g11490.t1">
    <property type="protein sequence ID" value="Pan_g11490.t1"/>
    <property type="gene ID" value="Pan_g11490"/>
</dbReference>
<keyword evidence="1" id="KW-0472">Membrane</keyword>
<feature type="transmembrane region" description="Helical" evidence="1">
    <location>
        <begin position="73"/>
        <end position="90"/>
    </location>
</feature>
<sequence length="166" mass="18780">MGCCIRSFAVILSVLTIVSYVFFGLITNSITNYWHVFLLCGIPVFSGTMLILGAITTASIILSIYLFADSIRAGLNIGCFIFSLVVVIWRKESLVERMLNMEGLHRFLRNHESDFKDVKVFDYMHYFLIILCVFSFLEIVNTVLMLSLGRSIKQSANRKLGASKAF</sequence>
<reference evidence="3" key="2">
    <citation type="submission" date="2020-10" db="UniProtKB">
        <authorList>
            <consortium name="WormBaseParasite"/>
        </authorList>
    </citation>
    <scope>IDENTIFICATION</scope>
</reference>